<dbReference type="Proteomes" id="UP001597244">
    <property type="component" value="Unassembled WGS sequence"/>
</dbReference>
<accession>A0ABW4DRJ8</accession>
<keyword evidence="2" id="KW-1185">Reference proteome</keyword>
<evidence type="ECO:0000313" key="1">
    <source>
        <dbReference type="EMBL" id="MFD1466101.1"/>
    </source>
</evidence>
<gene>
    <name evidence="1" type="ORF">ACFQ4L_08505</name>
</gene>
<reference evidence="2" key="1">
    <citation type="journal article" date="2019" name="Int. J. Syst. Evol. Microbiol.">
        <title>The Global Catalogue of Microorganisms (GCM) 10K type strain sequencing project: providing services to taxonomists for standard genome sequencing and annotation.</title>
        <authorList>
            <consortium name="The Broad Institute Genomics Platform"/>
            <consortium name="The Broad Institute Genome Sequencing Center for Infectious Disease"/>
            <person name="Wu L."/>
            <person name="Ma J."/>
        </authorList>
    </citation>
    <scope>NUCLEOTIDE SEQUENCE [LARGE SCALE GENOMIC DNA]</scope>
    <source>
        <strain evidence="2">CCM 8951</strain>
    </source>
</reference>
<proteinExistence type="predicted"/>
<name>A0ABW4DRJ8_9LACO</name>
<protein>
    <submittedName>
        <fullName evidence="1">Uncharacterized protein</fullName>
    </submittedName>
</protein>
<comment type="caution">
    <text evidence="1">The sequence shown here is derived from an EMBL/GenBank/DDBJ whole genome shotgun (WGS) entry which is preliminary data.</text>
</comment>
<dbReference type="EMBL" id="JBHTOF010000096">
    <property type="protein sequence ID" value="MFD1466101.1"/>
    <property type="molecule type" value="Genomic_DNA"/>
</dbReference>
<organism evidence="1 2">
    <name type="scientific">Lapidilactobacillus mulanensis</name>
    <dbReference type="NCBI Taxonomy" id="2485999"/>
    <lineage>
        <taxon>Bacteria</taxon>
        <taxon>Bacillati</taxon>
        <taxon>Bacillota</taxon>
        <taxon>Bacilli</taxon>
        <taxon>Lactobacillales</taxon>
        <taxon>Lactobacillaceae</taxon>
        <taxon>Lapidilactobacillus</taxon>
    </lineage>
</organism>
<sequence length="50" mass="5997">MRKKKAAVTVKMVLVTRFWSPYSMGDFEIFPRAWEKARNRASRQFDFQLA</sequence>
<evidence type="ECO:0000313" key="2">
    <source>
        <dbReference type="Proteomes" id="UP001597244"/>
    </source>
</evidence>